<organism evidence="1 2">
    <name type="scientific">Paralvinella palmiformis</name>
    <dbReference type="NCBI Taxonomy" id="53620"/>
    <lineage>
        <taxon>Eukaryota</taxon>
        <taxon>Metazoa</taxon>
        <taxon>Spiralia</taxon>
        <taxon>Lophotrochozoa</taxon>
        <taxon>Annelida</taxon>
        <taxon>Polychaeta</taxon>
        <taxon>Sedentaria</taxon>
        <taxon>Canalipalpata</taxon>
        <taxon>Terebellida</taxon>
        <taxon>Terebelliformia</taxon>
        <taxon>Alvinellidae</taxon>
        <taxon>Paralvinella</taxon>
    </lineage>
</organism>
<dbReference type="EMBL" id="JAODUP010000685">
    <property type="protein sequence ID" value="KAK2145380.1"/>
    <property type="molecule type" value="Genomic_DNA"/>
</dbReference>
<protein>
    <submittedName>
        <fullName evidence="1">Uncharacterized protein</fullName>
    </submittedName>
</protein>
<proteinExistence type="predicted"/>
<keyword evidence="2" id="KW-1185">Reference proteome</keyword>
<sequence length="145" mass="16270">MAGVDWTRVFLDRNRDIVLRTPEATSIQRANWFQQSEGAGFMTAASAYSSVTSQGSFPHHKFNLATLYVTNQLKCWQRKARKVFMPLPVLKGAECDSSYSTSATGAFIPPMLIFHFLPEVIDKAPTYTIGRATKSGWIISEIFNE</sequence>
<accession>A0AAD9J3L5</accession>
<evidence type="ECO:0000313" key="1">
    <source>
        <dbReference type="EMBL" id="KAK2145380.1"/>
    </source>
</evidence>
<name>A0AAD9J3L5_9ANNE</name>
<reference evidence="1" key="1">
    <citation type="journal article" date="2023" name="Mol. Biol. Evol.">
        <title>Third-Generation Sequencing Reveals the Adaptive Role of the Epigenome in Three Deep-Sea Polychaetes.</title>
        <authorList>
            <person name="Perez M."/>
            <person name="Aroh O."/>
            <person name="Sun Y."/>
            <person name="Lan Y."/>
            <person name="Juniper S.K."/>
            <person name="Young C.R."/>
            <person name="Angers B."/>
            <person name="Qian P.Y."/>
        </authorList>
    </citation>
    <scope>NUCLEOTIDE SEQUENCE</scope>
    <source>
        <strain evidence="1">P08H-3</strain>
    </source>
</reference>
<dbReference type="AlphaFoldDB" id="A0AAD9J3L5"/>
<dbReference type="Proteomes" id="UP001208570">
    <property type="component" value="Unassembled WGS sequence"/>
</dbReference>
<comment type="caution">
    <text evidence="1">The sequence shown here is derived from an EMBL/GenBank/DDBJ whole genome shotgun (WGS) entry which is preliminary data.</text>
</comment>
<evidence type="ECO:0000313" key="2">
    <source>
        <dbReference type="Proteomes" id="UP001208570"/>
    </source>
</evidence>
<gene>
    <name evidence="1" type="ORF">LSH36_683g03072</name>
</gene>